<reference evidence="1 2" key="1">
    <citation type="journal article" date="2020" name="Cell">
        <title>Large-Scale Comparative Analyses of Tick Genomes Elucidate Their Genetic Diversity and Vector Capacities.</title>
        <authorList>
            <consortium name="Tick Genome and Microbiome Consortium (TIGMIC)"/>
            <person name="Jia N."/>
            <person name="Wang J."/>
            <person name="Shi W."/>
            <person name="Du L."/>
            <person name="Sun Y."/>
            <person name="Zhan W."/>
            <person name="Jiang J.F."/>
            <person name="Wang Q."/>
            <person name="Zhang B."/>
            <person name="Ji P."/>
            <person name="Bell-Sakyi L."/>
            <person name="Cui X.M."/>
            <person name="Yuan T.T."/>
            <person name="Jiang B.G."/>
            <person name="Yang W.F."/>
            <person name="Lam T.T."/>
            <person name="Chang Q.C."/>
            <person name="Ding S.J."/>
            <person name="Wang X.J."/>
            <person name="Zhu J.G."/>
            <person name="Ruan X.D."/>
            <person name="Zhao L."/>
            <person name="Wei J.T."/>
            <person name="Ye R.Z."/>
            <person name="Que T.C."/>
            <person name="Du C.H."/>
            <person name="Zhou Y.H."/>
            <person name="Cheng J.X."/>
            <person name="Dai P.F."/>
            <person name="Guo W.B."/>
            <person name="Han X.H."/>
            <person name="Huang E.J."/>
            <person name="Li L.F."/>
            <person name="Wei W."/>
            <person name="Gao Y.C."/>
            <person name="Liu J.Z."/>
            <person name="Shao H.Z."/>
            <person name="Wang X."/>
            <person name="Wang C.C."/>
            <person name="Yang T.C."/>
            <person name="Huo Q.B."/>
            <person name="Li W."/>
            <person name="Chen H.Y."/>
            <person name="Chen S.E."/>
            <person name="Zhou L.G."/>
            <person name="Ni X.B."/>
            <person name="Tian J.H."/>
            <person name="Sheng Y."/>
            <person name="Liu T."/>
            <person name="Pan Y.S."/>
            <person name="Xia L.Y."/>
            <person name="Li J."/>
            <person name="Zhao F."/>
            <person name="Cao W.C."/>
        </authorList>
    </citation>
    <scope>NUCLEOTIDE SEQUENCE [LARGE SCALE GENOMIC DNA]</scope>
    <source>
        <strain evidence="1">Iper-2018</strain>
    </source>
</reference>
<evidence type="ECO:0000313" key="1">
    <source>
        <dbReference type="EMBL" id="KAG0427776.1"/>
    </source>
</evidence>
<organism evidence="1 2">
    <name type="scientific">Ixodes persulcatus</name>
    <name type="common">Taiga tick</name>
    <dbReference type="NCBI Taxonomy" id="34615"/>
    <lineage>
        <taxon>Eukaryota</taxon>
        <taxon>Metazoa</taxon>
        <taxon>Ecdysozoa</taxon>
        <taxon>Arthropoda</taxon>
        <taxon>Chelicerata</taxon>
        <taxon>Arachnida</taxon>
        <taxon>Acari</taxon>
        <taxon>Parasitiformes</taxon>
        <taxon>Ixodida</taxon>
        <taxon>Ixodoidea</taxon>
        <taxon>Ixodidae</taxon>
        <taxon>Ixodinae</taxon>
        <taxon>Ixodes</taxon>
    </lineage>
</organism>
<keyword evidence="2" id="KW-1185">Reference proteome</keyword>
<proteinExistence type="predicted"/>
<dbReference type="Proteomes" id="UP000805193">
    <property type="component" value="Unassembled WGS sequence"/>
</dbReference>
<dbReference type="EMBL" id="JABSTQ010009592">
    <property type="protein sequence ID" value="KAG0427776.1"/>
    <property type="molecule type" value="Genomic_DNA"/>
</dbReference>
<comment type="caution">
    <text evidence="1">The sequence shown here is derived from an EMBL/GenBank/DDBJ whole genome shotgun (WGS) entry which is preliminary data.</text>
</comment>
<name>A0AC60Q265_IXOPE</name>
<accession>A0AC60Q265</accession>
<sequence>MAAAVWAIASLVHCIAVSAEVTPDVSSVRWNRATHSRALLQDALQRDSAPFVEADVVLVDGSAVLPRPVNENWTVSLSELLYRVSATPMNVTLKLNLKSTEVLEGVRRLGTWAQTVPAPHSKKREVAFEEIRVPVPPSASQLWADMLLKGLEPAAPPAEQNTRVAELRARFQDKPEEKPDVLLVQEANAHDVNLRGFILYSSPSISNNRPGQSADPPGKVLVYIKEGWNQHQIDLTKYCDDNQEIVAARTTVLRQVSVIFPDPRGSDHWPIYFEFSLTRKIKGSSKKRVVKTAHWDQFGQALEEGNFAGSSFESLLNNALKEATTETKVEEDAPTPGLHLQRIWVKRLQVVQRYTQWTQDSASPASNHASHGTGKSISLTTCRDDSKWNEDTFDPQKLLELKTGEANPATSAKFRESLGSIAKALETVSQWREPSSAAKARSLLTSILDAEFVIATLALYDALSVTLPLSRLIQKPDLEMNSALDIVKDTIVVLSEKRNPLNVEKTFKEIFAHAEEIAENMGAQLDVPRLVQRQMNCAKLPPQTAESYFRAHVYIPLVESVVEDLKLRFPEEVLEVYSLNTLLPRHVNEKGAPGKLSILAAKYGVLLGMGDVALQTIIRAEFSLWAAKWRREQEKGPLPSTAVETLQESEPELYPNIRTLLRNLKGLWFHADILPATGGEAPVNASTYLHPFASSFPQAVVSVGWTTYPETFYTWEVVDRMTRLLLCGPHLPARVSVAARASMLPNSVAQVSWMLDVIPQASLSIWAQDNDPRVTDTLIQLRKALPWSVVYYDLSEQQRADFERAKENVAYEPERTGHPVWDLPGVVACEQRPLAGRRSVILKEQGGSIRLPAAWKHFRARIDTSRSKTITLHMGSNSLTLNGDCFYVVARSTATAVIVSAWQCVVTAVSFLALGGTREDAGPRRYRVPFADEPDVNSPATTTPAAADCRSFPDIQRQDITTTGIQGHLCSPPPVHDSTF</sequence>
<evidence type="ECO:0000313" key="2">
    <source>
        <dbReference type="Proteomes" id="UP000805193"/>
    </source>
</evidence>
<gene>
    <name evidence="1" type="ORF">HPB47_025200</name>
</gene>
<protein>
    <submittedName>
        <fullName evidence="1">Uncharacterized protein</fullName>
    </submittedName>
</protein>